<dbReference type="InterPro" id="IPR012910">
    <property type="entry name" value="Plug_dom"/>
</dbReference>
<comment type="similarity">
    <text evidence="12 14">Belongs to the TonB-dependent receptor family.</text>
</comment>
<evidence type="ECO:0000313" key="18">
    <source>
        <dbReference type="EMBL" id="MCZ0865316.1"/>
    </source>
</evidence>
<comment type="caution">
    <text evidence="18">The sequence shown here is derived from an EMBL/GenBank/DDBJ whole genome shotgun (WGS) entry which is preliminary data.</text>
</comment>
<keyword evidence="19" id="KW-1185">Reference proteome</keyword>
<dbReference type="EMBL" id="JAPTGG010000006">
    <property type="protein sequence ID" value="MCZ0865316.1"/>
    <property type="molecule type" value="Genomic_DNA"/>
</dbReference>
<evidence type="ECO:0000256" key="12">
    <source>
        <dbReference type="PROSITE-ProRule" id="PRU01360"/>
    </source>
</evidence>
<evidence type="ECO:0000256" key="14">
    <source>
        <dbReference type="RuleBase" id="RU003357"/>
    </source>
</evidence>
<comment type="subcellular location">
    <subcellularLocation>
        <location evidence="1 12">Cell outer membrane</location>
        <topology evidence="1 12">Multi-pass membrane protein</topology>
    </subcellularLocation>
</comment>
<dbReference type="SUPFAM" id="SSF56935">
    <property type="entry name" value="Porins"/>
    <property type="match status" value="1"/>
</dbReference>
<evidence type="ECO:0000256" key="9">
    <source>
        <dbReference type="ARBA" id="ARBA00023077"/>
    </source>
</evidence>
<evidence type="ECO:0000313" key="19">
    <source>
        <dbReference type="Proteomes" id="UP001069090"/>
    </source>
</evidence>
<organism evidence="18 19">
    <name type="scientific">Dasania phycosphaerae</name>
    <dbReference type="NCBI Taxonomy" id="2950436"/>
    <lineage>
        <taxon>Bacteria</taxon>
        <taxon>Pseudomonadati</taxon>
        <taxon>Pseudomonadota</taxon>
        <taxon>Gammaproteobacteria</taxon>
        <taxon>Cellvibrionales</taxon>
        <taxon>Spongiibacteraceae</taxon>
        <taxon>Dasania</taxon>
    </lineage>
</organism>
<keyword evidence="8" id="KW-0406">Ion transport</keyword>
<dbReference type="InterPro" id="IPR010917">
    <property type="entry name" value="TonB_rcpt_CS"/>
</dbReference>
<dbReference type="CDD" id="cd01347">
    <property type="entry name" value="ligand_gated_channel"/>
    <property type="match status" value="1"/>
</dbReference>
<evidence type="ECO:0000259" key="16">
    <source>
        <dbReference type="Pfam" id="PF00593"/>
    </source>
</evidence>
<keyword evidence="4" id="KW-0410">Iron transport</keyword>
<proteinExistence type="inferred from homology"/>
<evidence type="ECO:0000256" key="10">
    <source>
        <dbReference type="ARBA" id="ARBA00023136"/>
    </source>
</evidence>
<dbReference type="InterPro" id="IPR036942">
    <property type="entry name" value="Beta-barrel_TonB_sf"/>
</dbReference>
<feature type="domain" description="TonB-dependent receptor-like beta-barrel" evidence="16">
    <location>
        <begin position="294"/>
        <end position="731"/>
    </location>
</feature>
<protein>
    <submittedName>
        <fullName evidence="18">TonB-dependent receptor</fullName>
    </submittedName>
</protein>
<dbReference type="PANTHER" id="PTHR32552:SF81">
    <property type="entry name" value="TONB-DEPENDENT OUTER MEMBRANE RECEPTOR"/>
    <property type="match status" value="1"/>
</dbReference>
<keyword evidence="10 12" id="KW-0472">Membrane</keyword>
<dbReference type="RefSeq" id="WP_258331463.1">
    <property type="nucleotide sequence ID" value="NZ_JAPTGG010000006.1"/>
</dbReference>
<keyword evidence="6 15" id="KW-0732">Signal</keyword>
<feature type="domain" description="TonB-dependent receptor plug" evidence="17">
    <location>
        <begin position="52"/>
        <end position="161"/>
    </location>
</feature>
<evidence type="ECO:0000256" key="13">
    <source>
        <dbReference type="PROSITE-ProRule" id="PRU10144"/>
    </source>
</evidence>
<keyword evidence="3 12" id="KW-1134">Transmembrane beta strand</keyword>
<keyword evidence="9 14" id="KW-0798">TonB box</keyword>
<gene>
    <name evidence="18" type="ORF">O0V09_08900</name>
</gene>
<feature type="signal peptide" evidence="15">
    <location>
        <begin position="1"/>
        <end position="24"/>
    </location>
</feature>
<dbReference type="PROSITE" id="PS52016">
    <property type="entry name" value="TONB_DEPENDENT_REC_3"/>
    <property type="match status" value="1"/>
</dbReference>
<dbReference type="GO" id="GO:0006826">
    <property type="term" value="P:iron ion transport"/>
    <property type="evidence" value="ECO:0007669"/>
    <property type="project" value="UniProtKB-KW"/>
</dbReference>
<dbReference type="InterPro" id="IPR039426">
    <property type="entry name" value="TonB-dep_rcpt-like"/>
</dbReference>
<evidence type="ECO:0000256" key="8">
    <source>
        <dbReference type="ARBA" id="ARBA00023065"/>
    </source>
</evidence>
<dbReference type="Proteomes" id="UP001069090">
    <property type="component" value="Unassembled WGS sequence"/>
</dbReference>
<keyword evidence="11 12" id="KW-0998">Cell outer membrane</keyword>
<reference evidence="18 19" key="1">
    <citation type="submission" date="2022-12" db="EMBL/GenBank/DDBJ databases">
        <title>Dasania phycosphaerae sp. nov., isolated from particulate material of the south coast of Korea.</title>
        <authorList>
            <person name="Jiang Y."/>
        </authorList>
    </citation>
    <scope>NUCLEOTIDE SEQUENCE [LARGE SCALE GENOMIC DNA]</scope>
    <source>
        <strain evidence="18 19">GY-19</strain>
    </source>
</reference>
<keyword evidence="7" id="KW-0408">Iron</keyword>
<evidence type="ECO:0000256" key="1">
    <source>
        <dbReference type="ARBA" id="ARBA00004571"/>
    </source>
</evidence>
<name>A0A9J6RLK5_9GAMM</name>
<keyword evidence="18" id="KW-0675">Receptor</keyword>
<dbReference type="InterPro" id="IPR000531">
    <property type="entry name" value="Beta-barrel_TonB"/>
</dbReference>
<keyword evidence="5 12" id="KW-0812">Transmembrane</keyword>
<dbReference type="PANTHER" id="PTHR32552">
    <property type="entry name" value="FERRICHROME IRON RECEPTOR-RELATED"/>
    <property type="match status" value="1"/>
</dbReference>
<dbReference type="PROSITE" id="PS01156">
    <property type="entry name" value="TONB_DEPENDENT_REC_2"/>
    <property type="match status" value="1"/>
</dbReference>
<sequence>MINKKIVRNRLTSVIALISAASMASPVLLAQERSKILLEEVLVTAQKREQNLQQVPVSITSFGAKELERKSITSIIDLEKSSPNTQLRASRATSSTLTAYIRGVGQQDPLWGFEPGVGVYVDDVYYARPQAAVLDVFDVERIEVLRGPQGTLYGKNTVGGAIKYITKKMSGEPSAKITAAAGTYGQQELTLSGQMPIIDNKLYVGAAVAKLERDGYGDVDTGYDITTGLFSSSEENYNKDVTVARVSVEYTPTEKLFLRLAGDKTDDDSNQICGSQSSQTTLTHPATGLPFLASGDRYDSACGTTHKSNVENQGFSFTAQYDINDALSVKYIYADREGETQQFIDFEATPLDSFDVPASYSDDQKSHELQINYNVDRLALVGGAYYFKGNSAGAFDVVLNAPPYMDGDHFDLAIGGDVDTESLSFYFNASYNLSDTVTLTAGLRSTEDDKNSNIQRISYITTNSFPYTTTQGSSFTFGNSADDTLFGVSTDISDKEADKSWNEISPSAKVDWQVSDDVMLYISYAEGFKSGGFDMRGNAALNPNVADGYDPEIVETWELGLKSQLLDDRLRLNLALFQMDYTDMQLTVQTAQPAPVFFSSDVVNAGTAEINGAELEAILQVTQALSTSLALGYMDADLVEVISAGVDVSDSWEMVNAPDWTGQLGLNYEMDLGNAGSLTLTTALSYREASRNFNNVTCSCDQEKSYTLWDATATWYSEDEHWTASLNVKNIEDTSYKTGGYNLGSGELAFYGPPRTVTASVSYQF</sequence>
<dbReference type="Gene3D" id="2.40.170.20">
    <property type="entry name" value="TonB-dependent receptor, beta-barrel domain"/>
    <property type="match status" value="1"/>
</dbReference>
<evidence type="ECO:0000256" key="15">
    <source>
        <dbReference type="SAM" id="SignalP"/>
    </source>
</evidence>
<evidence type="ECO:0000256" key="3">
    <source>
        <dbReference type="ARBA" id="ARBA00022452"/>
    </source>
</evidence>
<evidence type="ECO:0000256" key="7">
    <source>
        <dbReference type="ARBA" id="ARBA00023004"/>
    </source>
</evidence>
<evidence type="ECO:0000256" key="11">
    <source>
        <dbReference type="ARBA" id="ARBA00023237"/>
    </source>
</evidence>
<evidence type="ECO:0000256" key="5">
    <source>
        <dbReference type="ARBA" id="ARBA00022692"/>
    </source>
</evidence>
<evidence type="ECO:0000256" key="6">
    <source>
        <dbReference type="ARBA" id="ARBA00022729"/>
    </source>
</evidence>
<evidence type="ECO:0000259" key="17">
    <source>
        <dbReference type="Pfam" id="PF07715"/>
    </source>
</evidence>
<dbReference type="Pfam" id="PF07715">
    <property type="entry name" value="Plug"/>
    <property type="match status" value="1"/>
</dbReference>
<evidence type="ECO:0000256" key="2">
    <source>
        <dbReference type="ARBA" id="ARBA00022448"/>
    </source>
</evidence>
<dbReference type="Pfam" id="PF00593">
    <property type="entry name" value="TonB_dep_Rec_b-barrel"/>
    <property type="match status" value="1"/>
</dbReference>
<dbReference type="AlphaFoldDB" id="A0A9J6RLK5"/>
<evidence type="ECO:0000256" key="4">
    <source>
        <dbReference type="ARBA" id="ARBA00022496"/>
    </source>
</evidence>
<feature type="chain" id="PRO_5039912293" evidence="15">
    <location>
        <begin position="25"/>
        <end position="765"/>
    </location>
</feature>
<keyword evidence="2 12" id="KW-0813">Transport</keyword>
<dbReference type="GO" id="GO:0009279">
    <property type="term" value="C:cell outer membrane"/>
    <property type="evidence" value="ECO:0007669"/>
    <property type="project" value="UniProtKB-SubCell"/>
</dbReference>
<feature type="short sequence motif" description="TonB C-terminal box" evidence="13">
    <location>
        <begin position="748"/>
        <end position="765"/>
    </location>
</feature>
<accession>A0A9J6RLK5</accession>